<dbReference type="EMBL" id="DRTD01000466">
    <property type="protein sequence ID" value="HHE55387.1"/>
    <property type="molecule type" value="Genomic_DNA"/>
</dbReference>
<feature type="non-terminal residue" evidence="3">
    <location>
        <position position="562"/>
    </location>
</feature>
<evidence type="ECO:0000259" key="2">
    <source>
        <dbReference type="PROSITE" id="PS50093"/>
    </source>
</evidence>
<dbReference type="InterPro" id="IPR036452">
    <property type="entry name" value="Ribo_hydro-like"/>
</dbReference>
<keyword evidence="1" id="KW-1133">Transmembrane helix</keyword>
<keyword evidence="1" id="KW-0472">Membrane</keyword>
<dbReference type="InterPro" id="IPR013783">
    <property type="entry name" value="Ig-like_fold"/>
</dbReference>
<dbReference type="GO" id="GO:0016799">
    <property type="term" value="F:hydrolase activity, hydrolyzing N-glycosyl compounds"/>
    <property type="evidence" value="ECO:0007669"/>
    <property type="project" value="InterPro"/>
</dbReference>
<dbReference type="InterPro" id="IPR022409">
    <property type="entry name" value="PKD/Chitinase_dom"/>
</dbReference>
<dbReference type="SMART" id="SM00089">
    <property type="entry name" value="PKD"/>
    <property type="match status" value="1"/>
</dbReference>
<dbReference type="Gene3D" id="2.60.40.10">
    <property type="entry name" value="Immunoglobulins"/>
    <property type="match status" value="1"/>
</dbReference>
<dbReference type="CDD" id="cd00146">
    <property type="entry name" value="PKD"/>
    <property type="match status" value="1"/>
</dbReference>
<keyword evidence="1" id="KW-0812">Transmembrane</keyword>
<feature type="domain" description="PKD" evidence="2">
    <location>
        <begin position="365"/>
        <end position="419"/>
    </location>
</feature>
<dbReference type="InterPro" id="IPR035986">
    <property type="entry name" value="PKD_dom_sf"/>
</dbReference>
<reference evidence="3" key="1">
    <citation type="journal article" date="2020" name="mSystems">
        <title>Genome- and Community-Level Interaction Insights into Carbon Utilization and Element Cycling Functions of Hydrothermarchaeota in Hydrothermal Sediment.</title>
        <authorList>
            <person name="Zhou Z."/>
            <person name="Liu Y."/>
            <person name="Xu W."/>
            <person name="Pan J."/>
            <person name="Luo Z.H."/>
            <person name="Li M."/>
        </authorList>
    </citation>
    <scope>NUCLEOTIDE SEQUENCE [LARGE SCALE GENOMIC DNA]</scope>
    <source>
        <strain evidence="3">HyVt-76</strain>
    </source>
</reference>
<evidence type="ECO:0000313" key="3">
    <source>
        <dbReference type="EMBL" id="HHE55387.1"/>
    </source>
</evidence>
<feature type="transmembrane region" description="Helical" evidence="1">
    <location>
        <begin position="14"/>
        <end position="35"/>
    </location>
</feature>
<protein>
    <submittedName>
        <fullName evidence="3">PKD domain-containing protein</fullName>
    </submittedName>
</protein>
<sequence>MALKKIKCFYGNDLCVKFFIVLKTCLLVVLFLLPLKTFAGVNTNAETEPTKVIYETDMCADVDDVGGLAVLHAFANSGQAEILAVCFNEVHPSGAAAIDAINTWYKRGDIPIGVYKGHLDGPDYSAYLDYLKNFPHDLESSEAPSALDVYRQVLSVQPDSSVTIISVGFLNNLNDLLIHEPDLIAQKVQKLVIMCGINNDNFNLSRHNLVSVSQNVIENWPTPIYFSQAGWDILTGDNLSDAPQENPVREAYFRYFGSEYNGRPSWDQMAVLYGVTNSTYYFNVVSSGTGSLVNGYTWQMKEGFRSYLDQRLPSYYFENLIESLMDQNPIGAHFTVSAQQGWRPFTAAFDASGSVAAPGRTIQKYLWYFGDGQQGEGKTIEHVFDQAGEFVVSLTTVDDQGDSMQYSQSIFVYEPIFSEINFYGDVRNYIRNQEDLWTTVQDNNDWRYYLTNKARNSEIKLAGYCFVKDSIFSDFELQLKVRTGENLAQNKYANYTIIFGYQNDKNYNKLVVKASTSQLINVSNGQPTYLSYSSRKGIPDEGYHNIKINFRSSQLKVFFDDS</sequence>
<dbReference type="PANTHER" id="PTHR43264:SF1">
    <property type="entry name" value="INOSINE_URIDINE-PREFERRING NUCLEOSIDE HYDROLASE DOMAIN-CONTAINING PROTEIN"/>
    <property type="match status" value="1"/>
</dbReference>
<evidence type="ECO:0000256" key="1">
    <source>
        <dbReference type="SAM" id="Phobius"/>
    </source>
</evidence>
<dbReference type="SUPFAM" id="SSF53590">
    <property type="entry name" value="Nucleoside hydrolase"/>
    <property type="match status" value="1"/>
</dbReference>
<dbReference type="Gene3D" id="3.90.245.10">
    <property type="entry name" value="Ribonucleoside hydrolase-like"/>
    <property type="match status" value="1"/>
</dbReference>
<dbReference type="Pfam" id="PF18911">
    <property type="entry name" value="PKD_4"/>
    <property type="match status" value="1"/>
</dbReference>
<organism evidence="3">
    <name type="scientific">Caldithrix abyssi</name>
    <dbReference type="NCBI Taxonomy" id="187145"/>
    <lineage>
        <taxon>Bacteria</taxon>
        <taxon>Pseudomonadati</taxon>
        <taxon>Calditrichota</taxon>
        <taxon>Calditrichia</taxon>
        <taxon>Calditrichales</taxon>
        <taxon>Calditrichaceae</taxon>
        <taxon>Caldithrix</taxon>
    </lineage>
</organism>
<gene>
    <name evidence="3" type="ORF">ENL21_06360</name>
</gene>
<accession>A0A7V5H482</accession>
<dbReference type="SUPFAM" id="SSF49299">
    <property type="entry name" value="PKD domain"/>
    <property type="match status" value="1"/>
</dbReference>
<dbReference type="InterPro" id="IPR000601">
    <property type="entry name" value="PKD_dom"/>
</dbReference>
<dbReference type="PROSITE" id="PS50093">
    <property type="entry name" value="PKD"/>
    <property type="match status" value="1"/>
</dbReference>
<comment type="caution">
    <text evidence="3">The sequence shown here is derived from an EMBL/GenBank/DDBJ whole genome shotgun (WGS) entry which is preliminary data.</text>
</comment>
<dbReference type="Proteomes" id="UP000886111">
    <property type="component" value="Unassembled WGS sequence"/>
</dbReference>
<dbReference type="PANTHER" id="PTHR43264">
    <property type="match status" value="1"/>
</dbReference>
<name>A0A7V5H482_CALAY</name>
<proteinExistence type="predicted"/>
<dbReference type="AlphaFoldDB" id="A0A7V5H482"/>